<evidence type="ECO:0000313" key="4">
    <source>
        <dbReference type="Proteomes" id="UP000548326"/>
    </source>
</evidence>
<evidence type="ECO:0000313" key="2">
    <source>
        <dbReference type="EMBL" id="MBB6130798.1"/>
    </source>
</evidence>
<keyword evidence="3" id="KW-1185">Reference proteome</keyword>
<proteinExistence type="predicted"/>
<dbReference type="Proteomes" id="UP000541583">
    <property type="component" value="Unassembled WGS sequence"/>
</dbReference>
<comment type="caution">
    <text evidence="2">The sequence shown here is derived from an EMBL/GenBank/DDBJ whole genome shotgun (WGS) entry which is preliminary data.</text>
</comment>
<dbReference type="EMBL" id="JACHCB010000011">
    <property type="protein sequence ID" value="MBB6111193.1"/>
    <property type="molecule type" value="Genomic_DNA"/>
</dbReference>
<name>A0A1N7DA06_9SPHI</name>
<dbReference type="EMBL" id="JACHCA010000017">
    <property type="protein sequence ID" value="MBB6130798.1"/>
    <property type="molecule type" value="Genomic_DNA"/>
</dbReference>
<dbReference type="RefSeq" id="WP_175614139.1">
    <property type="nucleotide sequence ID" value="NZ_FTMG01000011.1"/>
</dbReference>
<dbReference type="Proteomes" id="UP000548326">
    <property type="component" value="Unassembled WGS sequence"/>
</dbReference>
<protein>
    <recommendedName>
        <fullName evidence="5">DAGKc domain-containing protein</fullName>
    </recommendedName>
</protein>
<reference evidence="3 4" key="1">
    <citation type="submission" date="2020-08" db="EMBL/GenBank/DDBJ databases">
        <title>Genomic Encyclopedia of Type Strains, Phase IV (KMG-V): Genome sequencing to study the core and pangenomes of soil and plant-associated prokaryotes.</title>
        <authorList>
            <person name="Whitman W."/>
        </authorList>
    </citation>
    <scope>NUCLEOTIDE SEQUENCE [LARGE SCALE GENOMIC DNA]</scope>
    <source>
        <strain evidence="1 3">ANJLi2</strain>
        <strain evidence="2 4">MP601</strain>
    </source>
</reference>
<organism evidence="2 4">
    <name type="scientific">Mucilaginibacter lappiensis</name>
    <dbReference type="NCBI Taxonomy" id="354630"/>
    <lineage>
        <taxon>Bacteria</taxon>
        <taxon>Pseudomonadati</taxon>
        <taxon>Bacteroidota</taxon>
        <taxon>Sphingobacteriia</taxon>
        <taxon>Sphingobacteriales</taxon>
        <taxon>Sphingobacteriaceae</taxon>
        <taxon>Mucilaginibacter</taxon>
    </lineage>
</organism>
<sequence>MIHKHLVFIINPKSGVDRQKEIKNAIDTRQDQEVYSYKILLPSTRNMV</sequence>
<evidence type="ECO:0000313" key="3">
    <source>
        <dbReference type="Proteomes" id="UP000541583"/>
    </source>
</evidence>
<accession>A0A1N7DA06</accession>
<dbReference type="AlphaFoldDB" id="A0A1N7DA06"/>
<gene>
    <name evidence="2" type="ORF">HDF22_004943</name>
    <name evidence="1" type="ORF">HDF23_003961</name>
</gene>
<evidence type="ECO:0000313" key="1">
    <source>
        <dbReference type="EMBL" id="MBB6111193.1"/>
    </source>
</evidence>
<evidence type="ECO:0008006" key="5">
    <source>
        <dbReference type="Google" id="ProtNLM"/>
    </source>
</evidence>